<dbReference type="InterPro" id="IPR000629">
    <property type="entry name" value="RNA-helicase_DEAD-box_CS"/>
</dbReference>
<feature type="compositionally biased region" description="Basic and acidic residues" evidence="8">
    <location>
        <begin position="81"/>
        <end position="110"/>
    </location>
</feature>
<feature type="domain" description="Helicase ATP-binding" evidence="9">
    <location>
        <begin position="457"/>
        <end position="635"/>
    </location>
</feature>
<dbReference type="CDD" id="cd17953">
    <property type="entry name" value="DEADc_DDX46"/>
    <property type="match status" value="1"/>
</dbReference>
<dbReference type="InterPro" id="IPR027417">
    <property type="entry name" value="P-loop_NTPase"/>
</dbReference>
<keyword evidence="2" id="KW-0547">Nucleotide-binding</keyword>
<dbReference type="InterPro" id="IPR014001">
    <property type="entry name" value="Helicase_ATP-bd"/>
</dbReference>
<evidence type="ECO:0000256" key="2">
    <source>
        <dbReference type="ARBA" id="ARBA00022741"/>
    </source>
</evidence>
<evidence type="ECO:0000256" key="3">
    <source>
        <dbReference type="ARBA" id="ARBA00022801"/>
    </source>
</evidence>
<dbReference type="Pfam" id="PF00270">
    <property type="entry name" value="DEAD"/>
    <property type="match status" value="1"/>
</dbReference>
<organism evidence="12 13">
    <name type="scientific">Chlamydomonas eustigma</name>
    <dbReference type="NCBI Taxonomy" id="1157962"/>
    <lineage>
        <taxon>Eukaryota</taxon>
        <taxon>Viridiplantae</taxon>
        <taxon>Chlorophyta</taxon>
        <taxon>core chlorophytes</taxon>
        <taxon>Chlorophyceae</taxon>
        <taxon>CS clade</taxon>
        <taxon>Chlamydomonadales</taxon>
        <taxon>Chlamydomonadaceae</taxon>
        <taxon>Chlamydomonas</taxon>
    </lineage>
</organism>
<dbReference type="Proteomes" id="UP000232323">
    <property type="component" value="Unassembled WGS sequence"/>
</dbReference>
<dbReference type="InterPro" id="IPR011545">
    <property type="entry name" value="DEAD/DEAH_box_helicase_dom"/>
</dbReference>
<evidence type="ECO:0000313" key="13">
    <source>
        <dbReference type="Proteomes" id="UP000232323"/>
    </source>
</evidence>
<keyword evidence="4" id="KW-0347">Helicase</keyword>
<dbReference type="SMART" id="SM00490">
    <property type="entry name" value="HELICc"/>
    <property type="match status" value="1"/>
</dbReference>
<feature type="domain" description="DEAD-box RNA helicase Q" evidence="11">
    <location>
        <begin position="426"/>
        <end position="454"/>
    </location>
</feature>
<evidence type="ECO:0000256" key="6">
    <source>
        <dbReference type="ARBA" id="ARBA00038511"/>
    </source>
</evidence>
<feature type="region of interest" description="Disordered" evidence="8">
    <location>
        <begin position="1"/>
        <end position="144"/>
    </location>
</feature>
<evidence type="ECO:0000259" key="11">
    <source>
        <dbReference type="PROSITE" id="PS51195"/>
    </source>
</evidence>
<feature type="compositionally biased region" description="Acidic residues" evidence="8">
    <location>
        <begin position="192"/>
        <end position="203"/>
    </location>
</feature>
<dbReference type="PROSITE" id="PS51194">
    <property type="entry name" value="HELICASE_CTER"/>
    <property type="match status" value="1"/>
</dbReference>
<dbReference type="GO" id="GO:0003724">
    <property type="term" value="F:RNA helicase activity"/>
    <property type="evidence" value="ECO:0007669"/>
    <property type="project" value="UniProtKB-EC"/>
</dbReference>
<dbReference type="InterPro" id="IPR001650">
    <property type="entry name" value="Helicase_C-like"/>
</dbReference>
<dbReference type="InterPro" id="IPR056149">
    <property type="entry name" value="PRP5/DDX46/KHDC4_KH"/>
</dbReference>
<reference evidence="12 13" key="1">
    <citation type="submission" date="2017-08" db="EMBL/GenBank/DDBJ databases">
        <title>Acidophilic green algal genome provides insights into adaptation to an acidic environment.</title>
        <authorList>
            <person name="Hirooka S."/>
            <person name="Hirose Y."/>
            <person name="Kanesaki Y."/>
            <person name="Higuchi S."/>
            <person name="Fujiwara T."/>
            <person name="Onuma R."/>
            <person name="Era A."/>
            <person name="Ohbayashi R."/>
            <person name="Uzuka A."/>
            <person name="Nozaki H."/>
            <person name="Yoshikawa H."/>
            <person name="Miyagishima S.Y."/>
        </authorList>
    </citation>
    <scope>NUCLEOTIDE SEQUENCE [LARGE SCALE GENOMIC DNA]</scope>
    <source>
        <strain evidence="12 13">NIES-2499</strain>
    </source>
</reference>
<feature type="compositionally biased region" description="Basic residues" evidence="8">
    <location>
        <begin position="62"/>
        <end position="77"/>
    </location>
</feature>
<feature type="domain" description="Helicase C-terminal" evidence="10">
    <location>
        <begin position="646"/>
        <end position="807"/>
    </location>
</feature>
<dbReference type="Pfam" id="PF23469">
    <property type="entry name" value="KH_12"/>
    <property type="match status" value="1"/>
</dbReference>
<dbReference type="STRING" id="1157962.A0A250XP73"/>
<accession>A0A250XP73</accession>
<evidence type="ECO:0000256" key="8">
    <source>
        <dbReference type="SAM" id="MobiDB-lite"/>
    </source>
</evidence>
<keyword evidence="3" id="KW-0378">Hydrolase</keyword>
<dbReference type="PROSITE" id="PS51195">
    <property type="entry name" value="Q_MOTIF"/>
    <property type="match status" value="1"/>
</dbReference>
<feature type="region of interest" description="Disordered" evidence="8">
    <location>
        <begin position="850"/>
        <end position="880"/>
    </location>
</feature>
<comment type="caution">
    <text evidence="12">The sequence shown here is derived from an EMBL/GenBank/DDBJ whole genome shotgun (WGS) entry which is preliminary data.</text>
</comment>
<evidence type="ECO:0000259" key="10">
    <source>
        <dbReference type="PROSITE" id="PS51194"/>
    </source>
</evidence>
<keyword evidence="13" id="KW-1185">Reference proteome</keyword>
<protein>
    <recommendedName>
        <fullName evidence="1">RNA helicase</fullName>
        <ecNumber evidence="1">3.6.4.13</ecNumber>
    </recommendedName>
</protein>
<dbReference type="Pfam" id="PF00271">
    <property type="entry name" value="Helicase_C"/>
    <property type="match status" value="1"/>
</dbReference>
<evidence type="ECO:0000256" key="4">
    <source>
        <dbReference type="ARBA" id="ARBA00022806"/>
    </source>
</evidence>
<dbReference type="CDD" id="cd22475">
    <property type="entry name" value="KH-I_AtRH42_like"/>
    <property type="match status" value="1"/>
</dbReference>
<dbReference type="GO" id="GO:0016787">
    <property type="term" value="F:hydrolase activity"/>
    <property type="evidence" value="ECO:0007669"/>
    <property type="project" value="UniProtKB-KW"/>
</dbReference>
<comment type="similarity">
    <text evidence="6">Belongs to the DEAD box helicase family. DDX46/PRP5 subfamily.</text>
</comment>
<evidence type="ECO:0000256" key="1">
    <source>
        <dbReference type="ARBA" id="ARBA00012552"/>
    </source>
</evidence>
<name>A0A250XP73_9CHLO</name>
<evidence type="ECO:0000256" key="5">
    <source>
        <dbReference type="ARBA" id="ARBA00022840"/>
    </source>
</evidence>
<dbReference type="SUPFAM" id="SSF52540">
    <property type="entry name" value="P-loop containing nucleoside triphosphate hydrolases"/>
    <property type="match status" value="1"/>
</dbReference>
<keyword evidence="5" id="KW-0067">ATP-binding</keyword>
<feature type="compositionally biased region" description="Basic and acidic residues" evidence="8">
    <location>
        <begin position="119"/>
        <end position="128"/>
    </location>
</feature>
<dbReference type="Gene3D" id="3.40.50.300">
    <property type="entry name" value="P-loop containing nucleotide triphosphate hydrolases"/>
    <property type="match status" value="2"/>
</dbReference>
<evidence type="ECO:0000259" key="9">
    <source>
        <dbReference type="PROSITE" id="PS51192"/>
    </source>
</evidence>
<dbReference type="InterPro" id="IPR014014">
    <property type="entry name" value="RNA_helicase_DEAD_Q_motif"/>
</dbReference>
<feature type="compositionally biased region" description="Basic and acidic residues" evidence="8">
    <location>
        <begin position="26"/>
        <end position="49"/>
    </location>
</feature>
<dbReference type="EC" id="3.6.4.13" evidence="1"/>
<evidence type="ECO:0000313" key="12">
    <source>
        <dbReference type="EMBL" id="GAX84600.1"/>
    </source>
</evidence>
<dbReference type="PROSITE" id="PS00039">
    <property type="entry name" value="DEAD_ATP_HELICASE"/>
    <property type="match status" value="1"/>
</dbReference>
<gene>
    <name evidence="12" type="ORF">CEUSTIGMA_g12021.t1</name>
</gene>
<dbReference type="EMBL" id="BEGY01000129">
    <property type="protein sequence ID" value="GAX84600.1"/>
    <property type="molecule type" value="Genomic_DNA"/>
</dbReference>
<dbReference type="OrthoDB" id="196131at2759"/>
<proteinExistence type="inferred from homology"/>
<dbReference type="GO" id="GO:0003676">
    <property type="term" value="F:nucleic acid binding"/>
    <property type="evidence" value="ECO:0007669"/>
    <property type="project" value="InterPro"/>
</dbReference>
<evidence type="ECO:0000256" key="7">
    <source>
        <dbReference type="PROSITE-ProRule" id="PRU00552"/>
    </source>
</evidence>
<dbReference type="AlphaFoldDB" id="A0A250XP73"/>
<dbReference type="FunFam" id="3.40.50.300:FF:000079">
    <property type="entry name" value="probable ATP-dependent RNA helicase DDX17"/>
    <property type="match status" value="1"/>
</dbReference>
<feature type="compositionally biased region" description="Acidic residues" evidence="8">
    <location>
        <begin position="340"/>
        <end position="355"/>
    </location>
</feature>
<dbReference type="CDD" id="cd18787">
    <property type="entry name" value="SF2_C_DEAD"/>
    <property type="match status" value="1"/>
</dbReference>
<feature type="short sequence motif" description="Q motif" evidence="7">
    <location>
        <begin position="426"/>
        <end position="454"/>
    </location>
</feature>
<feature type="region of interest" description="Disordered" evidence="8">
    <location>
        <begin position="297"/>
        <end position="356"/>
    </location>
</feature>
<dbReference type="SMART" id="SM00487">
    <property type="entry name" value="DEXDc"/>
    <property type="match status" value="1"/>
</dbReference>
<dbReference type="GO" id="GO:0005524">
    <property type="term" value="F:ATP binding"/>
    <property type="evidence" value="ECO:0007669"/>
    <property type="project" value="UniProtKB-KW"/>
</dbReference>
<sequence>MGRSLSRSPDRNESSREKKKKKREKEKRPEDHNRSKKDRHGDRSHHREDDEIDEPLAESSRHGHRERHSSHRSRQKSSSRSPERSSKRARNGEESGRSEARRSEKEHSNEAHVTISSEDSQKKKREEEQASLDAQMEERRRRVEEWRKKRMLEQGLPQETITIAAQEASTDDVKEELMNAEDNAEDKKWTLENDEDDDLEAADETTEVKLEAVEMKAEDDAAPHIAVSPLSVTKVEADEDVDPLDAFMMSNSEQLLTENKVHENEEVDPLDAFMNAQVLPQVGASVAAVVVKQERAPGTGMGHSMNGNLPSAASGRKGLQGRSRAYKGAGGRRAHSSDESSSDSEEEESAEEDDAEWVRLVNAGKLSKGDKLSAVDHSQMNYVSFRKNFYIEVPELLKLSDEEVLQLRKDMDGIKVRGKNIPKPIRTWTQAGLSGKLLEILKKSTFERPLPIQAQALPIIMSGRDCIGIAKTGSGKTLAFVLPMMRHIKDQPVLEQGDGPVGLLMAPTRELVQQISKEIKKFAKPLGMNCVAVFGGSGVANQITELKRGTEVVVCTPGRMIDLLVTSNGKITNIRRVTYLVLDEADRMFDMGFEPQIMRIVQNIRPDRQTVLFSATFPRQVETLARKILMEPVEIQVGGRSVVNSDIEQIVEIRPEEDRFPRLLEILGEWYEKGKILVFVQSQEKCDTLFRDLLKYGYPCLSLHGGKDQSDRECTVSDFKSDVGSILVATSVAARGLDVKDLVLVLNYDAPNHHEDYVHRVGRTGRAGNKGTAITFIAVDEERYAPDLVKALKDSGAPIPDDLMEMANAFNEKRKQGLVQGHGSGYGGSGFKFDGAEQDLYKQARKAQAKELGLGGDEEEDEDDGIRRVEGSGVSTSTISKPGDATIAGATISAEAMAAMVKAAAAQSAASASLSNPATSQASLAAQAVAARLMAGVGLGISTLPTPPAPAMNAAMLQAMQSIPGVTLVPGVTAVPAPNSSTGTAAMQAAAQRAASLAASLTGSASGRDPTKPHFEAELEINDFPQHSRWKVTHRETIVSVAELTGAAVITKGVFVPPGRNAPDGERKIYLLIEGPTENSVKRAKQELKRILEETTEKVMRRDAPAAGKYSVV</sequence>
<dbReference type="PROSITE" id="PS51192">
    <property type="entry name" value="HELICASE_ATP_BIND_1"/>
    <property type="match status" value="1"/>
</dbReference>
<feature type="region of interest" description="Disordered" evidence="8">
    <location>
        <begin position="177"/>
        <end position="203"/>
    </location>
</feature>
<dbReference type="PANTHER" id="PTHR47958">
    <property type="entry name" value="ATP-DEPENDENT RNA HELICASE DBP3"/>
    <property type="match status" value="1"/>
</dbReference>